<dbReference type="InParanoid" id="A0A165DD88"/>
<dbReference type="EMBL" id="KV427635">
    <property type="protein sequence ID" value="KZT04615.1"/>
    <property type="molecule type" value="Genomic_DNA"/>
</dbReference>
<reference evidence="1 2" key="1">
    <citation type="journal article" date="2016" name="Mol. Biol. Evol.">
        <title>Comparative Genomics of Early-Diverging Mushroom-Forming Fungi Provides Insights into the Origins of Lignocellulose Decay Capabilities.</title>
        <authorList>
            <person name="Nagy L.G."/>
            <person name="Riley R."/>
            <person name="Tritt A."/>
            <person name="Adam C."/>
            <person name="Daum C."/>
            <person name="Floudas D."/>
            <person name="Sun H."/>
            <person name="Yadav J.S."/>
            <person name="Pangilinan J."/>
            <person name="Larsson K.H."/>
            <person name="Matsuura K."/>
            <person name="Barry K."/>
            <person name="Labutti K."/>
            <person name="Kuo R."/>
            <person name="Ohm R.A."/>
            <person name="Bhattacharya S.S."/>
            <person name="Shirouzu T."/>
            <person name="Yoshinaga Y."/>
            <person name="Martin F.M."/>
            <person name="Grigoriev I.V."/>
            <person name="Hibbett D.S."/>
        </authorList>
    </citation>
    <scope>NUCLEOTIDE SEQUENCE [LARGE SCALE GENOMIC DNA]</scope>
    <source>
        <strain evidence="1 2">93-53</strain>
    </source>
</reference>
<keyword evidence="2" id="KW-1185">Reference proteome</keyword>
<name>A0A165DD88_9APHY</name>
<accession>A0A165DD88</accession>
<sequence length="68" mass="7567">MQRALRCIQKSVSAICERYAKSTGAEEPVLVPNTIRAKSHTARALTRTRDLPIQVITRSCDRVESSVP</sequence>
<protein>
    <submittedName>
        <fullName evidence="1">Uncharacterized protein</fullName>
    </submittedName>
</protein>
<dbReference type="RefSeq" id="XP_040762355.1">
    <property type="nucleotide sequence ID" value="XM_040909288.1"/>
</dbReference>
<evidence type="ECO:0000313" key="1">
    <source>
        <dbReference type="EMBL" id="KZT04615.1"/>
    </source>
</evidence>
<gene>
    <name evidence="1" type="ORF">LAESUDRAFT_727785</name>
</gene>
<dbReference type="AlphaFoldDB" id="A0A165DD88"/>
<organism evidence="1 2">
    <name type="scientific">Laetiporus sulphureus 93-53</name>
    <dbReference type="NCBI Taxonomy" id="1314785"/>
    <lineage>
        <taxon>Eukaryota</taxon>
        <taxon>Fungi</taxon>
        <taxon>Dikarya</taxon>
        <taxon>Basidiomycota</taxon>
        <taxon>Agaricomycotina</taxon>
        <taxon>Agaricomycetes</taxon>
        <taxon>Polyporales</taxon>
        <taxon>Laetiporus</taxon>
    </lineage>
</organism>
<dbReference type="GeneID" id="63826317"/>
<proteinExistence type="predicted"/>
<evidence type="ECO:0000313" key="2">
    <source>
        <dbReference type="Proteomes" id="UP000076871"/>
    </source>
</evidence>
<dbReference type="Proteomes" id="UP000076871">
    <property type="component" value="Unassembled WGS sequence"/>
</dbReference>